<sequence>MKQRLQAVEKQLETMLLDTEIPPRLSEAMRYSLLAGGKRLRPILCLSMAKLCAHACDKENAWLSAVPFAVSLEMIHTYSLIHDDLPAMDNDDLRRGKPTCHKAFDEATAILAGDGLLTDAFYHMADCDLPARNILESLQIIAKAVGSQGMVGGQMLDMEAEQRKLNLKELCVLNAKKTGALIQCACLSGANLMGICPSAQNHIGQYGTAIGIAFQIIDDVLDIIGDSALLGKNTGSDEANQKSTWPSLMGIEKSKKKAVEYCEQAVRALSGLAENETKINKSEQHFLQKTAKDMAYRVY</sequence>
<dbReference type="Gene3D" id="1.10.600.10">
    <property type="entry name" value="Farnesyl Diphosphate Synthase"/>
    <property type="match status" value="1"/>
</dbReference>
<dbReference type="RefSeq" id="WP_417168636.1">
    <property type="nucleotide sequence ID" value="NZ_CP065938.1"/>
</dbReference>
<accession>A0ABY5Y3I9</accession>
<evidence type="ECO:0000256" key="5">
    <source>
        <dbReference type="ARBA" id="ARBA00022842"/>
    </source>
</evidence>
<evidence type="ECO:0000256" key="4">
    <source>
        <dbReference type="ARBA" id="ARBA00022723"/>
    </source>
</evidence>
<dbReference type="SUPFAM" id="SSF48576">
    <property type="entry name" value="Terpenoid synthases"/>
    <property type="match status" value="1"/>
</dbReference>
<dbReference type="SFLD" id="SFLDG01017">
    <property type="entry name" value="Polyprenyl_Transferase_Like"/>
    <property type="match status" value="1"/>
</dbReference>
<dbReference type="PROSITE" id="PS00723">
    <property type="entry name" value="POLYPRENYL_SYNTHASE_1"/>
    <property type="match status" value="1"/>
</dbReference>
<dbReference type="Proteomes" id="UP001058120">
    <property type="component" value="Chromosome"/>
</dbReference>
<keyword evidence="3 7" id="KW-0808">Transferase</keyword>
<dbReference type="InterPro" id="IPR033749">
    <property type="entry name" value="Polyprenyl_synt_CS"/>
</dbReference>
<keyword evidence="5" id="KW-0460">Magnesium</keyword>
<evidence type="ECO:0000256" key="7">
    <source>
        <dbReference type="RuleBase" id="RU004466"/>
    </source>
</evidence>
<dbReference type="CDD" id="cd00685">
    <property type="entry name" value="Trans_IPPS_HT"/>
    <property type="match status" value="1"/>
</dbReference>
<evidence type="ECO:0000256" key="3">
    <source>
        <dbReference type="ARBA" id="ARBA00022679"/>
    </source>
</evidence>
<evidence type="ECO:0000256" key="1">
    <source>
        <dbReference type="ARBA" id="ARBA00001946"/>
    </source>
</evidence>
<evidence type="ECO:0000313" key="8">
    <source>
        <dbReference type="EMBL" id="UWX06752.1"/>
    </source>
</evidence>
<name>A0ABY5Y3I9_9BACT</name>
<keyword evidence="9" id="KW-1185">Reference proteome</keyword>
<dbReference type="Pfam" id="PF00348">
    <property type="entry name" value="polyprenyl_synt"/>
    <property type="match status" value="1"/>
</dbReference>
<dbReference type="InterPro" id="IPR053378">
    <property type="entry name" value="Prenyl_diphosphate_synthase"/>
</dbReference>
<evidence type="ECO:0000313" key="9">
    <source>
        <dbReference type="Proteomes" id="UP001058120"/>
    </source>
</evidence>
<dbReference type="NCBIfam" id="NF045485">
    <property type="entry name" value="FPPsyn"/>
    <property type="match status" value="1"/>
</dbReference>
<proteinExistence type="inferred from homology"/>
<gene>
    <name evidence="8" type="ORF">JBF11_06515</name>
</gene>
<dbReference type="SFLD" id="SFLDS00005">
    <property type="entry name" value="Isoprenoid_Synthase_Type_I"/>
    <property type="match status" value="1"/>
</dbReference>
<reference evidence="8" key="1">
    <citation type="submission" date="2020-12" db="EMBL/GenBank/DDBJ databases">
        <title>Taurinivorans muris gen. nov., sp. nov., fundamental and realized metabolic niche of a ubiquitous sulfidogenic bacterium in the murine intestine.</title>
        <authorList>
            <person name="Ye H."/>
            <person name="Hanson B.T."/>
            <person name="Loy A."/>
        </authorList>
    </citation>
    <scope>NUCLEOTIDE SEQUENCE</scope>
    <source>
        <strain evidence="8">LT0009</strain>
    </source>
</reference>
<dbReference type="EMBL" id="CP065938">
    <property type="protein sequence ID" value="UWX06752.1"/>
    <property type="molecule type" value="Genomic_DNA"/>
</dbReference>
<dbReference type="PANTHER" id="PTHR43281:SF1">
    <property type="entry name" value="FARNESYL DIPHOSPHATE SYNTHASE"/>
    <property type="match status" value="1"/>
</dbReference>
<comment type="cofactor">
    <cofactor evidence="1">
        <name>Mg(2+)</name>
        <dbReference type="ChEBI" id="CHEBI:18420"/>
    </cofactor>
</comment>
<dbReference type="InterPro" id="IPR008949">
    <property type="entry name" value="Isoprenoid_synthase_dom_sf"/>
</dbReference>
<organism evidence="8 9">
    <name type="scientific">Taurinivorans muris</name>
    <dbReference type="NCBI Taxonomy" id="2787751"/>
    <lineage>
        <taxon>Bacteria</taxon>
        <taxon>Pseudomonadati</taxon>
        <taxon>Thermodesulfobacteriota</taxon>
        <taxon>Desulfovibrionia</taxon>
        <taxon>Desulfovibrionales</taxon>
        <taxon>Desulfovibrionaceae</taxon>
        <taxon>Taurinivorans</taxon>
    </lineage>
</organism>
<keyword evidence="6" id="KW-0414">Isoprene biosynthesis</keyword>
<dbReference type="InterPro" id="IPR000092">
    <property type="entry name" value="Polyprenyl_synt"/>
</dbReference>
<dbReference type="PROSITE" id="PS00444">
    <property type="entry name" value="POLYPRENYL_SYNTHASE_2"/>
    <property type="match status" value="1"/>
</dbReference>
<protein>
    <submittedName>
        <fullName evidence="8">Polyprenyl synthetase family protein</fullName>
    </submittedName>
</protein>
<comment type="similarity">
    <text evidence="2 7">Belongs to the FPP/GGPP synthase family.</text>
</comment>
<keyword evidence="4" id="KW-0479">Metal-binding</keyword>
<evidence type="ECO:0000256" key="6">
    <source>
        <dbReference type="ARBA" id="ARBA00023229"/>
    </source>
</evidence>
<evidence type="ECO:0000256" key="2">
    <source>
        <dbReference type="ARBA" id="ARBA00006706"/>
    </source>
</evidence>
<dbReference type="PANTHER" id="PTHR43281">
    <property type="entry name" value="FARNESYL DIPHOSPHATE SYNTHASE"/>
    <property type="match status" value="1"/>
</dbReference>